<feature type="compositionally biased region" description="Polar residues" evidence="1">
    <location>
        <begin position="284"/>
        <end position="295"/>
    </location>
</feature>
<organism evidence="2 3">
    <name type="scientific">Elysia crispata</name>
    <name type="common">lettuce slug</name>
    <dbReference type="NCBI Taxonomy" id="231223"/>
    <lineage>
        <taxon>Eukaryota</taxon>
        <taxon>Metazoa</taxon>
        <taxon>Spiralia</taxon>
        <taxon>Lophotrochozoa</taxon>
        <taxon>Mollusca</taxon>
        <taxon>Gastropoda</taxon>
        <taxon>Heterobranchia</taxon>
        <taxon>Euthyneura</taxon>
        <taxon>Panpulmonata</taxon>
        <taxon>Sacoglossa</taxon>
        <taxon>Placobranchoidea</taxon>
        <taxon>Plakobranchidae</taxon>
        <taxon>Elysia</taxon>
    </lineage>
</organism>
<reference evidence="2" key="1">
    <citation type="journal article" date="2023" name="G3 (Bethesda)">
        <title>A reference genome for the long-term kleptoplast-retaining sea slug Elysia crispata morphotype clarki.</title>
        <authorList>
            <person name="Eastman K.E."/>
            <person name="Pendleton A.L."/>
            <person name="Shaikh M.A."/>
            <person name="Suttiyut T."/>
            <person name="Ogas R."/>
            <person name="Tomko P."/>
            <person name="Gavelis G."/>
            <person name="Widhalm J.R."/>
            <person name="Wisecaver J.H."/>
        </authorList>
    </citation>
    <scope>NUCLEOTIDE SEQUENCE</scope>
    <source>
        <strain evidence="2">ECLA1</strain>
    </source>
</reference>
<dbReference type="Proteomes" id="UP001283361">
    <property type="component" value="Unassembled WGS sequence"/>
</dbReference>
<feature type="compositionally biased region" description="Acidic residues" evidence="1">
    <location>
        <begin position="855"/>
        <end position="864"/>
    </location>
</feature>
<evidence type="ECO:0000313" key="3">
    <source>
        <dbReference type="Proteomes" id="UP001283361"/>
    </source>
</evidence>
<feature type="region of interest" description="Disordered" evidence="1">
    <location>
        <begin position="813"/>
        <end position="870"/>
    </location>
</feature>
<feature type="compositionally biased region" description="Low complexity" evidence="1">
    <location>
        <begin position="444"/>
        <end position="461"/>
    </location>
</feature>
<gene>
    <name evidence="2" type="ORF">RRG08_033918</name>
</gene>
<feature type="region of interest" description="Disordered" evidence="1">
    <location>
        <begin position="426"/>
        <end position="461"/>
    </location>
</feature>
<dbReference type="EMBL" id="JAWDGP010000286">
    <property type="protein sequence ID" value="KAK3801734.1"/>
    <property type="molecule type" value="Genomic_DNA"/>
</dbReference>
<feature type="compositionally biased region" description="Polar residues" evidence="1">
    <location>
        <begin position="606"/>
        <end position="626"/>
    </location>
</feature>
<evidence type="ECO:0000256" key="1">
    <source>
        <dbReference type="SAM" id="MobiDB-lite"/>
    </source>
</evidence>
<keyword evidence="3" id="KW-1185">Reference proteome</keyword>
<accession>A0AAE1EBQ0</accession>
<comment type="caution">
    <text evidence="2">The sequence shown here is derived from an EMBL/GenBank/DDBJ whole genome shotgun (WGS) entry which is preliminary data.</text>
</comment>
<feature type="compositionally biased region" description="Polar residues" evidence="1">
    <location>
        <begin position="328"/>
        <end position="337"/>
    </location>
</feature>
<feature type="compositionally biased region" description="Acidic residues" evidence="1">
    <location>
        <begin position="307"/>
        <end position="317"/>
    </location>
</feature>
<feature type="compositionally biased region" description="Basic and acidic residues" evidence="1">
    <location>
        <begin position="580"/>
        <end position="592"/>
    </location>
</feature>
<feature type="region of interest" description="Disordered" evidence="1">
    <location>
        <begin position="108"/>
        <end position="139"/>
    </location>
</feature>
<name>A0AAE1EBQ0_9GAST</name>
<proteinExistence type="predicted"/>
<evidence type="ECO:0000313" key="2">
    <source>
        <dbReference type="EMBL" id="KAK3801734.1"/>
    </source>
</evidence>
<protein>
    <submittedName>
        <fullName evidence="2">Uncharacterized protein</fullName>
    </submittedName>
</protein>
<feature type="compositionally biased region" description="Basic and acidic residues" evidence="1">
    <location>
        <begin position="296"/>
        <end position="306"/>
    </location>
</feature>
<feature type="region of interest" description="Disordered" evidence="1">
    <location>
        <begin position="575"/>
        <end position="678"/>
    </location>
</feature>
<feature type="compositionally biased region" description="Basic and acidic residues" evidence="1">
    <location>
        <begin position="816"/>
        <end position="851"/>
    </location>
</feature>
<feature type="compositionally biased region" description="Basic and acidic residues" evidence="1">
    <location>
        <begin position="634"/>
        <end position="666"/>
    </location>
</feature>
<dbReference type="AlphaFoldDB" id="A0AAE1EBQ0"/>
<sequence length="870" mass="97352">MHVTLTSPTVGLRAAYPCATPTGPSDARWRRYRHGVRSAPVHARNRGLYSGEKPRSGTIRYPQERPAVPKATRISLDDVIYMAEHRREVVSQQSRRLVMEEAHRALRNERGTDRSRPHSVVGPGLQSLTSPMPSPSRPAGQIDHIPSLLPLPSDRTFIPSPDQHHDRHVTNTPTEHFRLEGDNRHHPVAQQCCEIMGPSLCRSCRRLESRAQNRKSAELECPRMRSAGGRGRQTFSLTQVVKRSYPRLSDAEIQDKLARGEIARLSFPWVSRSGQYDDEDSDTIRNIDSCNSSRTSDSDKDQNSCHDDDDDDDEEDKDILHIDPGTYRANTPLSRPASSVVDCEKEGIHGSKMVDLTDNKTAATTGGRQQLTKASLSTKNAFYVLAKLALKLQGSTTTPLFFSDLRGMQGKILSGTVDRKAYMTLRPDAAGQRSNQKDLPSRLKSAVSTTSTSSGKSGLSKLGSQLSREFMPAFVSPRKVKLIEEPKYKVYFEPPLLTKRRQIPNPSFFAGSTDEYSLPERLPDVIEFADSQRIAAMEKQIRAGTALSFVSSMSDEQQQQQTPVGYPDQQISLALDKDDDSVKREQNCEDGRPASSRGSKGERGVSTPTPRSTMRVSSGGPLSSRTVPEENEEDLQKELKESEEAVADNHEIDERTDKETELKPQESESNLGNKNKLGILDEISNKTQTNVENSELCIEANSLLGKDLEGSKEITNDELSGCYTERQQIEAMYDGEEVNEGKFSDNTIQQEEKDSELSGNRKFYDAEELEIVDESATTIDDCFPFFLTNRALTSELESHTEEEVRAPLEHLEEEINDKSEGNVHGCEDKVIDNYNHDGRKADDVGDAKDNTVENESVDFDEENEEKWWRT</sequence>
<feature type="region of interest" description="Disordered" evidence="1">
    <location>
        <begin position="272"/>
        <end position="341"/>
    </location>
</feature>